<evidence type="ECO:0000256" key="3">
    <source>
        <dbReference type="ARBA" id="ARBA00022448"/>
    </source>
</evidence>
<evidence type="ECO:0000256" key="5">
    <source>
        <dbReference type="ARBA" id="ARBA00022496"/>
    </source>
</evidence>
<keyword evidence="3 14" id="KW-0813">Transport</keyword>
<dbReference type="InterPro" id="IPR012910">
    <property type="entry name" value="Plug_dom"/>
</dbReference>
<evidence type="ECO:0000256" key="6">
    <source>
        <dbReference type="ARBA" id="ARBA00022692"/>
    </source>
</evidence>
<evidence type="ECO:0000259" key="18">
    <source>
        <dbReference type="Pfam" id="PF07715"/>
    </source>
</evidence>
<evidence type="ECO:0000256" key="15">
    <source>
        <dbReference type="RuleBase" id="RU003357"/>
    </source>
</evidence>
<dbReference type="InterPro" id="IPR039426">
    <property type="entry name" value="TonB-dep_rcpt-like"/>
</dbReference>
<dbReference type="GO" id="GO:0009279">
    <property type="term" value="C:cell outer membrane"/>
    <property type="evidence" value="ECO:0007669"/>
    <property type="project" value="UniProtKB-SubCell"/>
</dbReference>
<keyword evidence="11 14" id="KW-0472">Membrane</keyword>
<evidence type="ECO:0000256" key="4">
    <source>
        <dbReference type="ARBA" id="ARBA00022452"/>
    </source>
</evidence>
<keyword evidence="6 14" id="KW-0812">Transmembrane</keyword>
<feature type="chain" id="PRO_5020650379" evidence="16">
    <location>
        <begin position="23"/>
        <end position="786"/>
    </location>
</feature>
<dbReference type="PANTHER" id="PTHR32552">
    <property type="entry name" value="FERRICHROME IRON RECEPTOR-RELATED"/>
    <property type="match status" value="1"/>
</dbReference>
<dbReference type="InterPro" id="IPR000531">
    <property type="entry name" value="Beta-barrel_TonB"/>
</dbReference>
<feature type="domain" description="TonB-dependent receptor plug" evidence="18">
    <location>
        <begin position="65"/>
        <end position="163"/>
    </location>
</feature>
<reference evidence="19 20" key="1">
    <citation type="submission" date="2019-03" db="EMBL/GenBank/DDBJ databases">
        <title>Genomic Encyclopedia of Type Strains, Phase IV (KMG-IV): sequencing the most valuable type-strain genomes for metagenomic binning, comparative biology and taxonomic classification.</title>
        <authorList>
            <person name="Goeker M."/>
        </authorList>
    </citation>
    <scope>NUCLEOTIDE SEQUENCE [LARGE SCALE GENOMIC DNA]</scope>
    <source>
        <strain evidence="19 20">DSM 12121</strain>
    </source>
</reference>
<comment type="subcellular location">
    <subcellularLocation>
        <location evidence="1 14">Cell outer membrane</location>
        <topology evidence="1 14">Multi-pass membrane protein</topology>
    </subcellularLocation>
</comment>
<evidence type="ECO:0000256" key="7">
    <source>
        <dbReference type="ARBA" id="ARBA00022729"/>
    </source>
</evidence>
<evidence type="ECO:0000256" key="1">
    <source>
        <dbReference type="ARBA" id="ARBA00004571"/>
    </source>
</evidence>
<evidence type="ECO:0000256" key="14">
    <source>
        <dbReference type="PROSITE-ProRule" id="PRU01360"/>
    </source>
</evidence>
<dbReference type="SUPFAM" id="SSF56935">
    <property type="entry name" value="Porins"/>
    <property type="match status" value="1"/>
</dbReference>
<evidence type="ECO:0000256" key="12">
    <source>
        <dbReference type="ARBA" id="ARBA00023170"/>
    </source>
</evidence>
<dbReference type="EMBL" id="SNVV01000033">
    <property type="protein sequence ID" value="TDN44967.1"/>
    <property type="molecule type" value="Genomic_DNA"/>
</dbReference>
<dbReference type="Proteomes" id="UP000295129">
    <property type="component" value="Unassembled WGS sequence"/>
</dbReference>
<proteinExistence type="inferred from homology"/>
<dbReference type="AlphaFoldDB" id="A0A4R6DJR4"/>
<protein>
    <submittedName>
        <fullName evidence="19">Iron complex outermembrane receptor protein</fullName>
    </submittedName>
</protein>
<evidence type="ECO:0000256" key="8">
    <source>
        <dbReference type="ARBA" id="ARBA00023004"/>
    </source>
</evidence>
<evidence type="ECO:0000256" key="10">
    <source>
        <dbReference type="ARBA" id="ARBA00023077"/>
    </source>
</evidence>
<organism evidence="19 20">
    <name type="scientific">Azoarcus indigens</name>
    <dbReference type="NCBI Taxonomy" id="29545"/>
    <lineage>
        <taxon>Bacteria</taxon>
        <taxon>Pseudomonadati</taxon>
        <taxon>Pseudomonadota</taxon>
        <taxon>Betaproteobacteria</taxon>
        <taxon>Rhodocyclales</taxon>
        <taxon>Zoogloeaceae</taxon>
        <taxon>Azoarcus</taxon>
    </lineage>
</organism>
<keyword evidence="12 19" id="KW-0675">Receptor</keyword>
<dbReference type="Pfam" id="PF07715">
    <property type="entry name" value="Plug"/>
    <property type="match status" value="1"/>
</dbReference>
<dbReference type="PROSITE" id="PS52016">
    <property type="entry name" value="TONB_DEPENDENT_REC_3"/>
    <property type="match status" value="1"/>
</dbReference>
<evidence type="ECO:0000313" key="19">
    <source>
        <dbReference type="EMBL" id="TDN44967.1"/>
    </source>
</evidence>
<feature type="domain" description="TonB-dependent receptor-like beta-barrel" evidence="17">
    <location>
        <begin position="283"/>
        <end position="736"/>
    </location>
</feature>
<sequence>MKNRVLISCLLAGAVLPTAALAQTTDIGRVGATGGASGGTADELDAPTATGVTRKEVAGGLMVEEDVPKAKSSVTRDFIQKQQPSADVFQIMKLSPGANAAAGDAYGLNQGLISVRGLEGGQMGFNFEGMPLNVASNWSVFPGQWIDTENTDVVTLNQGTADLASPNVTATGGVVDLFLHNPEKERGGLVDFSVGTNNFKRGFFRYETGEMGDSGMRAFFSYSHAEADHFRGPGRDQKDHFAAALVKDWGGGSKTKLAMTYTKMLRDVYKNPTLAQWKADGLQGDQTNYLDHYDTSTTGTRTSYYKQMRNPWENLLISAPSEFVLSDDFRLSVTPYFFYGYGASGGATVFASESSVAYGNQSQAVDLNGNGTTTDTGVLVYAPIFEDNKRYGITVKGDYTWNNHQLVAGIWYQYSRDELYRPYSTMDADGTPSDYKGESHYVRTADGHKIYQWYQDTRDRFKALFVGDTISFLDDALKLDVGVKRLLVTREGVNKVPNDVGDTEANRDATLPTLAVRYQFGAGHQVYASAGKGYRVLAAGALYPRYNASSGALATRANPDQPSEESTAFEVGYRYHGSLLNLSTSLFNYQFKNRQISASVCDPACLSQPINGGKQRATGIDFEMGLKPWNNLRPYFSAEYMDTEILSDLETGGNVLPTKGKNAVRSPKWQAAAAVDYDTGVEFANLAVKYVGSQYATFMNDQKIPSYTTVDATLGYRFHSAGFLKRPEVRLNLLNLFDKRYLSGVYSPTFNANATTSVGGATVGGTAPSYLVGNSFTAVLTFATGF</sequence>
<evidence type="ECO:0000256" key="16">
    <source>
        <dbReference type="SAM" id="SignalP"/>
    </source>
</evidence>
<evidence type="ECO:0000256" key="13">
    <source>
        <dbReference type="ARBA" id="ARBA00023237"/>
    </source>
</evidence>
<comment type="similarity">
    <text evidence="2 14 15">Belongs to the TonB-dependent receptor family.</text>
</comment>
<comment type="caution">
    <text evidence="19">The sequence shown here is derived from an EMBL/GenBank/DDBJ whole genome shotgun (WGS) entry which is preliminary data.</text>
</comment>
<dbReference type="InterPro" id="IPR037066">
    <property type="entry name" value="Plug_dom_sf"/>
</dbReference>
<keyword evidence="9" id="KW-0406">Ion transport</keyword>
<keyword evidence="20" id="KW-1185">Reference proteome</keyword>
<dbReference type="GO" id="GO:0015344">
    <property type="term" value="F:siderophore uptake transmembrane transporter activity"/>
    <property type="evidence" value="ECO:0007669"/>
    <property type="project" value="TreeGrafter"/>
</dbReference>
<evidence type="ECO:0000259" key="17">
    <source>
        <dbReference type="Pfam" id="PF00593"/>
    </source>
</evidence>
<evidence type="ECO:0000256" key="2">
    <source>
        <dbReference type="ARBA" id="ARBA00009810"/>
    </source>
</evidence>
<keyword evidence="5" id="KW-0410">Iron transport</keyword>
<dbReference type="RefSeq" id="WP_162851819.1">
    <property type="nucleotide sequence ID" value="NZ_SNVV01000033.1"/>
</dbReference>
<keyword evidence="8" id="KW-0408">Iron</keyword>
<name>A0A4R6DJR4_9RHOO</name>
<feature type="signal peptide" evidence="16">
    <location>
        <begin position="1"/>
        <end position="22"/>
    </location>
</feature>
<keyword evidence="7 16" id="KW-0732">Signal</keyword>
<keyword evidence="10 15" id="KW-0798">TonB box</keyword>
<accession>A0A4R6DJR4</accession>
<keyword evidence="4 14" id="KW-1134">Transmembrane beta strand</keyword>
<dbReference type="InterPro" id="IPR036942">
    <property type="entry name" value="Beta-barrel_TonB_sf"/>
</dbReference>
<keyword evidence="13 14" id="KW-0998">Cell outer membrane</keyword>
<evidence type="ECO:0000313" key="20">
    <source>
        <dbReference type="Proteomes" id="UP000295129"/>
    </source>
</evidence>
<gene>
    <name evidence="19" type="ORF">C7389_13312</name>
</gene>
<dbReference type="Pfam" id="PF00593">
    <property type="entry name" value="TonB_dep_Rec_b-barrel"/>
    <property type="match status" value="1"/>
</dbReference>
<dbReference type="Gene3D" id="2.170.130.10">
    <property type="entry name" value="TonB-dependent receptor, plug domain"/>
    <property type="match status" value="1"/>
</dbReference>
<dbReference type="PANTHER" id="PTHR32552:SF89">
    <property type="entry name" value="CATECHOLATE SIDEROPHORE RECEPTOR FIU"/>
    <property type="match status" value="1"/>
</dbReference>
<evidence type="ECO:0000256" key="9">
    <source>
        <dbReference type="ARBA" id="ARBA00023065"/>
    </source>
</evidence>
<evidence type="ECO:0000256" key="11">
    <source>
        <dbReference type="ARBA" id="ARBA00023136"/>
    </source>
</evidence>
<dbReference type="Gene3D" id="2.40.170.20">
    <property type="entry name" value="TonB-dependent receptor, beta-barrel domain"/>
    <property type="match status" value="1"/>
</dbReference>